<proteinExistence type="predicted"/>
<feature type="domain" description="F-box" evidence="1">
    <location>
        <begin position="7"/>
        <end position="54"/>
    </location>
</feature>
<keyword evidence="3" id="KW-1185">Reference proteome</keyword>
<dbReference type="Pfam" id="PF12937">
    <property type="entry name" value="F-box-like"/>
    <property type="match status" value="1"/>
</dbReference>
<organism evidence="2 3">
    <name type="scientific">Plutella xylostella</name>
    <name type="common">Diamondback moth</name>
    <name type="synonym">Plutella maculipennis</name>
    <dbReference type="NCBI Taxonomy" id="51655"/>
    <lineage>
        <taxon>Eukaryota</taxon>
        <taxon>Metazoa</taxon>
        <taxon>Ecdysozoa</taxon>
        <taxon>Arthropoda</taxon>
        <taxon>Hexapoda</taxon>
        <taxon>Insecta</taxon>
        <taxon>Pterygota</taxon>
        <taxon>Neoptera</taxon>
        <taxon>Endopterygota</taxon>
        <taxon>Lepidoptera</taxon>
        <taxon>Glossata</taxon>
        <taxon>Ditrysia</taxon>
        <taxon>Yponomeutoidea</taxon>
        <taxon>Plutellidae</taxon>
        <taxon>Plutella</taxon>
    </lineage>
</organism>
<dbReference type="InterPro" id="IPR036047">
    <property type="entry name" value="F-box-like_dom_sf"/>
</dbReference>
<evidence type="ECO:0000313" key="3">
    <source>
        <dbReference type="Proteomes" id="UP000823941"/>
    </source>
</evidence>
<dbReference type="SMART" id="SM00256">
    <property type="entry name" value="FBOX"/>
    <property type="match status" value="1"/>
</dbReference>
<protein>
    <recommendedName>
        <fullName evidence="1">F-box domain-containing protein</fullName>
    </recommendedName>
</protein>
<dbReference type="EMBL" id="JAHIBW010000031">
    <property type="protein sequence ID" value="KAG7295237.1"/>
    <property type="molecule type" value="Genomic_DNA"/>
</dbReference>
<dbReference type="Gene3D" id="1.20.1280.50">
    <property type="match status" value="1"/>
</dbReference>
<accession>A0ABQ7PQH7</accession>
<comment type="caution">
    <text evidence="2">The sequence shown here is derived from an EMBL/GenBank/DDBJ whole genome shotgun (WGS) entry which is preliminary data.</text>
</comment>
<evidence type="ECO:0000259" key="1">
    <source>
        <dbReference type="PROSITE" id="PS50181"/>
    </source>
</evidence>
<evidence type="ECO:0000313" key="2">
    <source>
        <dbReference type="EMBL" id="KAG7295237.1"/>
    </source>
</evidence>
<dbReference type="SUPFAM" id="SSF81383">
    <property type="entry name" value="F-box domain"/>
    <property type="match status" value="1"/>
</dbReference>
<reference evidence="2 3" key="1">
    <citation type="submission" date="2021-06" db="EMBL/GenBank/DDBJ databases">
        <title>A haploid diamondback moth (Plutella xylostella L.) genome assembly resolves 31 chromosomes and identifies a diamide resistance mutation.</title>
        <authorList>
            <person name="Ward C.M."/>
            <person name="Perry K.D."/>
            <person name="Baker G."/>
            <person name="Powis K."/>
            <person name="Heckel D.G."/>
            <person name="Baxter S.W."/>
        </authorList>
    </citation>
    <scope>NUCLEOTIDE SEQUENCE [LARGE SCALE GENOMIC DNA]</scope>
    <source>
        <strain evidence="2 3">LV</strain>
        <tissue evidence="2">Single pupa</tissue>
    </source>
</reference>
<dbReference type="Proteomes" id="UP000823941">
    <property type="component" value="Chromosome 31"/>
</dbReference>
<sequence>MKSNISEANLLNLPLEILEKILLCTNGTTLVQLRAVCKYFLEIVDENALLWKKMCVEEFKLSSEIVRTKCGAQLDWCKIYRNLRMWNNLHEYPRNVIQLYDFSDATAENIHTLQPLVLKEKDRCYDSQYLRNIPVALPLKDVLRTAYNSFVSVVLFTNHTLSIRNNAFRSKCDTETTFLAEGFSLSEHELYFYYKQHIMRVDLTMKEATAEVFLISDYKISYIRYSYGIVHIFTPCGKILSVNKEKQVSVKAINCPEEWIKRIKYVVMLDNCNYICYSRNLFQIEAEDYRHWYMDFPFVTAVFFYGDVILIATKEGKILLYYLSRQKRAQQPIFEEIAELPDSKFATSLDVYETITGPHIVAMTNLEIFVIVINFFSEIEDGSKKESDRKNIDSSLFGS</sequence>
<dbReference type="PROSITE" id="PS50181">
    <property type="entry name" value="FBOX"/>
    <property type="match status" value="1"/>
</dbReference>
<gene>
    <name evidence="2" type="ORF">JYU34_022208</name>
</gene>
<dbReference type="InterPro" id="IPR001810">
    <property type="entry name" value="F-box_dom"/>
</dbReference>
<name>A0ABQ7PQH7_PLUXY</name>